<dbReference type="Pfam" id="PF00686">
    <property type="entry name" value="CBM_20"/>
    <property type="match status" value="1"/>
</dbReference>
<dbReference type="SMART" id="SM01065">
    <property type="entry name" value="CBM_2"/>
    <property type="match status" value="1"/>
</dbReference>
<keyword evidence="4" id="KW-1185">Reference proteome</keyword>
<dbReference type="PANTHER" id="PTHR15048:SF0">
    <property type="entry name" value="STARCH-BINDING DOMAIN-CONTAINING PROTEIN 1"/>
    <property type="match status" value="1"/>
</dbReference>
<accession>A0A1Y5I8W6</accession>
<accession>A0A090M4X2</accession>
<dbReference type="InterPro" id="IPR013783">
    <property type="entry name" value="Ig-like_fold"/>
</dbReference>
<dbReference type="EMBL" id="KZ155832">
    <property type="protein sequence ID" value="OUS43455.1"/>
    <property type="molecule type" value="Genomic_DNA"/>
</dbReference>
<organism evidence="2 4">
    <name type="scientific">Ostreococcus tauri</name>
    <name type="common">Marine green alga</name>
    <dbReference type="NCBI Taxonomy" id="70448"/>
    <lineage>
        <taxon>Eukaryota</taxon>
        <taxon>Viridiplantae</taxon>
        <taxon>Chlorophyta</taxon>
        <taxon>Mamiellophyceae</taxon>
        <taxon>Mamiellales</taxon>
        <taxon>Bathycoccaceae</taxon>
        <taxon>Ostreococcus</taxon>
    </lineage>
</organism>
<gene>
    <name evidence="3" type="ORF">BE221DRAFT_194892</name>
    <name evidence="2" type="ORF">OT_ostta10g00500</name>
</gene>
<protein>
    <submittedName>
        <fullName evidence="2">Carbohydrate binding module family 20</fullName>
    </submittedName>
    <submittedName>
        <fullName evidence="3">Carbohydrate-binding-like protein</fullName>
    </submittedName>
</protein>
<dbReference type="GO" id="GO:0016020">
    <property type="term" value="C:membrane"/>
    <property type="evidence" value="ECO:0007669"/>
    <property type="project" value="TreeGrafter"/>
</dbReference>
<dbReference type="Gene3D" id="2.60.40.10">
    <property type="entry name" value="Immunoglobulins"/>
    <property type="match status" value="1"/>
</dbReference>
<reference evidence="2 4" key="1">
    <citation type="journal article" date="2006" name="Proc. Natl. Acad. Sci. U.S.A.">
        <title>Genome analysis of the smallest free-living eukaryote Ostreococcus tauri unveils many unique features.</title>
        <authorList>
            <person name="Derelle E."/>
            <person name="Ferraz C."/>
            <person name="Rombauts S."/>
            <person name="Rouze P."/>
            <person name="Worden A.Z."/>
            <person name="Robbens S."/>
            <person name="Partensky F."/>
            <person name="Degroeve S."/>
            <person name="Echeynie S."/>
            <person name="Cooke R."/>
            <person name="Saeys Y."/>
            <person name="Wuyts J."/>
            <person name="Jabbari K."/>
            <person name="Bowler C."/>
            <person name="Panaud O."/>
            <person name="Piegu B."/>
            <person name="Ball S.G."/>
            <person name="Ral J.-P."/>
            <person name="Bouget F.-Y."/>
            <person name="Piganeau G."/>
            <person name="De Baets B."/>
            <person name="Picard A."/>
            <person name="Delseny M."/>
            <person name="Demaille J."/>
            <person name="Van de Peer Y."/>
            <person name="Moreau H."/>
        </authorList>
    </citation>
    <scope>NUCLEOTIDE SEQUENCE [LARGE SCALE GENOMIC DNA]</scope>
    <source>
        <strain evidence="2 4">OTTH0595</strain>
    </source>
</reference>
<proteinExistence type="predicted"/>
<dbReference type="OrthoDB" id="498705at2759"/>
<dbReference type="STRING" id="70448.A0A090M4X2"/>
<dbReference type="PANTHER" id="PTHR15048">
    <property type="entry name" value="STARCH-BINDING DOMAIN-CONTAINING PROTEIN 1"/>
    <property type="match status" value="1"/>
</dbReference>
<dbReference type="CDD" id="cd05467">
    <property type="entry name" value="CBM20"/>
    <property type="match status" value="1"/>
</dbReference>
<reference evidence="3" key="3">
    <citation type="submission" date="2017-04" db="EMBL/GenBank/DDBJ databases">
        <title>Population genomics of picophytoplankton unveils novel chromosome hypervariability.</title>
        <authorList>
            <consortium name="DOE Joint Genome Institute"/>
            <person name="Blanc-Mathieu R."/>
            <person name="Krasovec M."/>
            <person name="Hebrard M."/>
            <person name="Yau S."/>
            <person name="Desgranges E."/>
            <person name="Martin J."/>
            <person name="Schackwitz W."/>
            <person name="Kuo A."/>
            <person name="Salin G."/>
            <person name="Donnadieu C."/>
            <person name="Desdevises Y."/>
            <person name="Sanchez-Ferandin S."/>
            <person name="Moreau H."/>
            <person name="Rivals E."/>
            <person name="Grigoriev I.V."/>
            <person name="Grimsley N."/>
            <person name="Eyre-Walker A."/>
            <person name="Piganeau G."/>
        </authorList>
    </citation>
    <scope>NUCLEOTIDE SEQUENCE [LARGE SCALE GENOMIC DNA]</scope>
    <source>
        <strain evidence="3">RCC 1115</strain>
    </source>
</reference>
<dbReference type="AlphaFoldDB" id="A0A090M4X2"/>
<dbReference type="PROSITE" id="PS51166">
    <property type="entry name" value="CBM20"/>
    <property type="match status" value="1"/>
</dbReference>
<evidence type="ECO:0000313" key="2">
    <source>
        <dbReference type="EMBL" id="CEF99280.1"/>
    </source>
</evidence>
<reference evidence="2" key="2">
    <citation type="journal article" date="2014" name="BMC Genomics">
        <title>An improved genome of the model marine alga Ostreococcus tauri unfolds by assessing Illumina de novo assemblies.</title>
        <authorList>
            <person name="Blanc-Mathieu R."/>
            <person name="Verhelst B."/>
            <person name="Derelle E."/>
            <person name="Rombauts S."/>
            <person name="Bouget F.Y."/>
            <person name="Carre I."/>
            <person name="Chateau A."/>
            <person name="Eyre-Walker A."/>
            <person name="Grimsley N."/>
            <person name="Moreau H."/>
            <person name="Piegu B."/>
            <person name="Rivals E."/>
            <person name="Schackwitz W."/>
            <person name="Van de Peer Y."/>
            <person name="Piganeau G."/>
        </authorList>
    </citation>
    <scope>NUCLEOTIDE SEQUENCE</scope>
    <source>
        <strain evidence="2">RCC4221</strain>
    </source>
</reference>
<dbReference type="InterPro" id="IPR002044">
    <property type="entry name" value="CBM20"/>
</dbReference>
<evidence type="ECO:0000313" key="4">
    <source>
        <dbReference type="Proteomes" id="UP000009170"/>
    </source>
</evidence>
<accession>A0A454Y3I6</accession>
<dbReference type="Proteomes" id="UP000009170">
    <property type="component" value="Unassembled WGS sequence"/>
</dbReference>
<dbReference type="SUPFAM" id="SSF49452">
    <property type="entry name" value="Starch-binding domain-like"/>
    <property type="match status" value="1"/>
</dbReference>
<name>A0A090M4X2_OSTTA</name>
<dbReference type="InParanoid" id="A0A090M4X2"/>
<dbReference type="Proteomes" id="UP000195557">
    <property type="component" value="Unassembled WGS sequence"/>
</dbReference>
<dbReference type="EMBL" id="CAID01000010">
    <property type="protein sequence ID" value="CEF99280.1"/>
    <property type="molecule type" value="Genomic_DNA"/>
</dbReference>
<sequence>MPTSIARAVTLARGSWTTRARRQRARGAIGRVKGGDGEIERFRGADADATPATTPTAKDYVAVNGVKLVVDFEVHYDTTFGEDVCIVGSHDALGAWDLDKAAAMTWTEGSVWKLAVELPAGGVFFYKYVVRDANGEVVRWQDGNNSMLVLPESWNVPSGSRYLVEDNFAGLPNDTTEISQCLLASKLMSVHGEKAELMQQLEVQKNMTHTALEELLIAREELAKVQTKLLGSSVPDGQQNGSVR</sequence>
<feature type="domain" description="CBM20" evidence="1">
    <location>
        <begin position="62"/>
        <end position="170"/>
    </location>
</feature>
<dbReference type="InterPro" id="IPR013784">
    <property type="entry name" value="Carb-bd-like_fold"/>
</dbReference>
<evidence type="ECO:0000313" key="3">
    <source>
        <dbReference type="EMBL" id="OUS43455.1"/>
    </source>
</evidence>
<dbReference type="GO" id="GO:2001070">
    <property type="term" value="F:starch binding"/>
    <property type="evidence" value="ECO:0007669"/>
    <property type="project" value="InterPro"/>
</dbReference>
<evidence type="ECO:0000259" key="1">
    <source>
        <dbReference type="PROSITE" id="PS51166"/>
    </source>
</evidence>